<proteinExistence type="predicted"/>
<reference evidence="1 2" key="1">
    <citation type="journal article" date="2015" name="Proc. Natl. Acad. Sci. U.S.A.">
        <title>The resurrection genome of Boea hygrometrica: A blueprint for survival of dehydration.</title>
        <authorList>
            <person name="Xiao L."/>
            <person name="Yang G."/>
            <person name="Zhang L."/>
            <person name="Yang X."/>
            <person name="Zhao S."/>
            <person name="Ji Z."/>
            <person name="Zhou Q."/>
            <person name="Hu M."/>
            <person name="Wang Y."/>
            <person name="Chen M."/>
            <person name="Xu Y."/>
            <person name="Jin H."/>
            <person name="Xiao X."/>
            <person name="Hu G."/>
            <person name="Bao F."/>
            <person name="Hu Y."/>
            <person name="Wan P."/>
            <person name="Li L."/>
            <person name="Deng X."/>
            <person name="Kuang T."/>
            <person name="Xiang C."/>
            <person name="Zhu J.K."/>
            <person name="Oliver M.J."/>
            <person name="He Y."/>
        </authorList>
    </citation>
    <scope>NUCLEOTIDE SEQUENCE [LARGE SCALE GENOMIC DNA]</scope>
    <source>
        <strain evidence="2">cv. XS01</strain>
    </source>
</reference>
<sequence>MKFRVVRTNQYNQDLGLIHSTNGNHLECPNEGSSIDHQVSTRSLGSLVVVIVLRIKDAVVALFVTRMRGERLFRTLISCWDFVAPMRRVVLLAEPLGSLAFKMVQVRQLMEEQQVKLETSSWVRQLMEEQQVKLETSSWVALCLSKAYVFRVSAVSF</sequence>
<dbReference type="AlphaFoldDB" id="A0A2Z7B5F5"/>
<name>A0A2Z7B5F5_9LAMI</name>
<gene>
    <name evidence="1" type="ORF">F511_05873</name>
</gene>
<accession>A0A2Z7B5F5</accession>
<dbReference type="Proteomes" id="UP000250235">
    <property type="component" value="Unassembled WGS sequence"/>
</dbReference>
<organism evidence="1 2">
    <name type="scientific">Dorcoceras hygrometricum</name>
    <dbReference type="NCBI Taxonomy" id="472368"/>
    <lineage>
        <taxon>Eukaryota</taxon>
        <taxon>Viridiplantae</taxon>
        <taxon>Streptophyta</taxon>
        <taxon>Embryophyta</taxon>
        <taxon>Tracheophyta</taxon>
        <taxon>Spermatophyta</taxon>
        <taxon>Magnoliopsida</taxon>
        <taxon>eudicotyledons</taxon>
        <taxon>Gunneridae</taxon>
        <taxon>Pentapetalae</taxon>
        <taxon>asterids</taxon>
        <taxon>lamiids</taxon>
        <taxon>Lamiales</taxon>
        <taxon>Gesneriaceae</taxon>
        <taxon>Didymocarpoideae</taxon>
        <taxon>Trichosporeae</taxon>
        <taxon>Loxocarpinae</taxon>
        <taxon>Dorcoceras</taxon>
    </lineage>
</organism>
<protein>
    <submittedName>
        <fullName evidence="1">Uncharacterized protein</fullName>
    </submittedName>
</protein>
<dbReference type="EMBL" id="KV009701">
    <property type="protein sequence ID" value="KZV29025.1"/>
    <property type="molecule type" value="Genomic_DNA"/>
</dbReference>
<evidence type="ECO:0000313" key="2">
    <source>
        <dbReference type="Proteomes" id="UP000250235"/>
    </source>
</evidence>
<evidence type="ECO:0000313" key="1">
    <source>
        <dbReference type="EMBL" id="KZV29025.1"/>
    </source>
</evidence>
<keyword evidence="2" id="KW-1185">Reference proteome</keyword>